<evidence type="ECO:0000256" key="1">
    <source>
        <dbReference type="ARBA" id="ARBA00004123"/>
    </source>
</evidence>
<dbReference type="InterPro" id="IPR050613">
    <property type="entry name" value="Sec_Metabolite_Reg"/>
</dbReference>
<feature type="region of interest" description="Disordered" evidence="7">
    <location>
        <begin position="1"/>
        <end position="37"/>
    </location>
</feature>
<dbReference type="SMART" id="SM00906">
    <property type="entry name" value="Fungal_trans"/>
    <property type="match status" value="1"/>
</dbReference>
<feature type="region of interest" description="Disordered" evidence="7">
    <location>
        <begin position="114"/>
        <end position="154"/>
    </location>
</feature>
<dbReference type="GO" id="GO:0005634">
    <property type="term" value="C:nucleus"/>
    <property type="evidence" value="ECO:0007669"/>
    <property type="project" value="UniProtKB-SubCell"/>
</dbReference>
<keyword evidence="3" id="KW-0805">Transcription regulation</keyword>
<sequence length="830" mass="93399">MSFQPLEPAPSNPPSQTSINAGPLHPRSLSRSFTGASNPIAVSQSSHEHLNSHSCVTCRRRKVRCNKRLPCSNCIKAGIECVFPAPGRAPRKQRRQQDPELLSRLRRLEGMIEQIKDNKTDNTSFPSRSPVESIANAAPNEQPQPSEKGKEQAVGGEHQVCPFMVDQDPTRMAPQNLENEFGRLVIDEGRSRYVSNRFWATMGDEIEELQDILDPSSSEDEDYPSPESSTGSTGHDGFLFGFYSLSHSLRSYHPPPEQVTFLWNVYLENVAPVISLLHKPTLSTLFNGPAQNPDMLDKNSEALVLTIYFVAVVSLSREQCQSKLGESREAVVRRYRFAVEQALSKANLLNTQNLMLLQAAVIFLIGVRREDDTKFAWAMTSVVLRLAQGLGLHRDGTNFGLKSFETEIRRRLWWHICLLDICTSEDHGTDAQIHEKLYDTRLPLNVNDDDIAPDMQEPPVEREGCSEMTFSLVRFEITTVLRRVSYNCPGGRYRLGQAQPSPDTCGNMLQAVNHRMEERYLRHCDMNIPIYWVCATVARLILAKTWLIIHHPMTRGDRGAKLSSASRENLFFTSIEVIEFARLLENNEHTSKWGWLFTTYKHWHAIALILSELCVRPLCPITDRAWLAVHSVYGRLEQHAKQKKGMMWRPIAKLMKRAAAVRAKQREEMQTEPTAYPEITDLTFSSAQTGQGCASLCLPQFMPRIEAPFNTQVSMPTPSHVSFDQQPAIGLGDIDISKGDMGVITDIFPDTDFLAIDHTIRSPVIGTDKSASDTPAGAPSAAIAPIEGQQVSSNSQLNWEEWDQVMRDFQMDLQRTQDSQPFGNVSGWLT</sequence>
<evidence type="ECO:0000259" key="8">
    <source>
        <dbReference type="PROSITE" id="PS50048"/>
    </source>
</evidence>
<keyword evidence="2" id="KW-0479">Metal-binding</keyword>
<protein>
    <recommendedName>
        <fullName evidence="8">Zn(2)-C6 fungal-type domain-containing protein</fullName>
    </recommendedName>
</protein>
<dbReference type="PROSITE" id="PS50048">
    <property type="entry name" value="ZN2_CY6_FUNGAL_2"/>
    <property type="match status" value="1"/>
</dbReference>
<dbReference type="GO" id="GO:0008270">
    <property type="term" value="F:zinc ion binding"/>
    <property type="evidence" value="ECO:0007669"/>
    <property type="project" value="InterPro"/>
</dbReference>
<reference evidence="10" key="1">
    <citation type="journal article" date="2014" name="Nat. Commun.">
        <title>Genomic adaptations of the halophilic Dead Sea filamentous fungus Eurotium rubrum.</title>
        <authorList>
            <person name="Kis-Papo T."/>
            <person name="Weig A.R."/>
            <person name="Riley R."/>
            <person name="Persoh D."/>
            <person name="Salamov A."/>
            <person name="Sun H."/>
            <person name="Lipzen A."/>
            <person name="Wasser S.P."/>
            <person name="Rambold G."/>
            <person name="Grigoriev I.V."/>
            <person name="Nevo E."/>
        </authorList>
    </citation>
    <scope>NUCLEOTIDE SEQUENCE [LARGE SCALE GENOMIC DNA]</scope>
    <source>
        <strain evidence="10">CBS 135680</strain>
    </source>
</reference>
<evidence type="ECO:0000256" key="7">
    <source>
        <dbReference type="SAM" id="MobiDB-lite"/>
    </source>
</evidence>
<organism evidence="9 10">
    <name type="scientific">Aspergillus ruber (strain CBS 135680)</name>
    <dbReference type="NCBI Taxonomy" id="1388766"/>
    <lineage>
        <taxon>Eukaryota</taxon>
        <taxon>Fungi</taxon>
        <taxon>Dikarya</taxon>
        <taxon>Ascomycota</taxon>
        <taxon>Pezizomycotina</taxon>
        <taxon>Eurotiomycetes</taxon>
        <taxon>Eurotiomycetidae</taxon>
        <taxon>Eurotiales</taxon>
        <taxon>Aspergillaceae</taxon>
        <taxon>Aspergillus</taxon>
        <taxon>Aspergillus subgen. Aspergillus</taxon>
    </lineage>
</organism>
<evidence type="ECO:0000256" key="4">
    <source>
        <dbReference type="ARBA" id="ARBA00023125"/>
    </source>
</evidence>
<evidence type="ECO:0000256" key="3">
    <source>
        <dbReference type="ARBA" id="ARBA00023015"/>
    </source>
</evidence>
<dbReference type="EMBL" id="KK088426">
    <property type="protein sequence ID" value="EYE94411.1"/>
    <property type="molecule type" value="Genomic_DNA"/>
</dbReference>
<keyword evidence="4" id="KW-0238">DNA-binding</keyword>
<evidence type="ECO:0000313" key="10">
    <source>
        <dbReference type="Proteomes" id="UP000019804"/>
    </source>
</evidence>
<evidence type="ECO:0000256" key="6">
    <source>
        <dbReference type="ARBA" id="ARBA00023242"/>
    </source>
</evidence>
<keyword evidence="6" id="KW-0539">Nucleus</keyword>
<dbReference type="PROSITE" id="PS00463">
    <property type="entry name" value="ZN2_CY6_FUNGAL_1"/>
    <property type="match status" value="1"/>
</dbReference>
<dbReference type="PANTHER" id="PTHR31001">
    <property type="entry name" value="UNCHARACTERIZED TRANSCRIPTIONAL REGULATORY PROTEIN"/>
    <property type="match status" value="1"/>
</dbReference>
<dbReference type="RefSeq" id="XP_040638099.1">
    <property type="nucleotide sequence ID" value="XM_040782113.1"/>
</dbReference>
<evidence type="ECO:0000256" key="5">
    <source>
        <dbReference type="ARBA" id="ARBA00023163"/>
    </source>
</evidence>
<dbReference type="PANTHER" id="PTHR31001:SF50">
    <property type="entry name" value="ZN(II)2CYS6 TRANSCRIPTION FACTOR (EUROFUNG)"/>
    <property type="match status" value="1"/>
</dbReference>
<dbReference type="GO" id="GO:0003677">
    <property type="term" value="F:DNA binding"/>
    <property type="evidence" value="ECO:0007669"/>
    <property type="project" value="UniProtKB-KW"/>
</dbReference>
<dbReference type="SUPFAM" id="SSF57701">
    <property type="entry name" value="Zn2/Cys6 DNA-binding domain"/>
    <property type="match status" value="1"/>
</dbReference>
<dbReference type="AlphaFoldDB" id="A0A017SC89"/>
<dbReference type="STRING" id="1388766.A0A017SC89"/>
<keyword evidence="10" id="KW-1185">Reference proteome</keyword>
<dbReference type="GeneID" id="63697237"/>
<dbReference type="InterPro" id="IPR036864">
    <property type="entry name" value="Zn2-C6_fun-type_DNA-bd_sf"/>
</dbReference>
<feature type="region of interest" description="Disordered" evidence="7">
    <location>
        <begin position="214"/>
        <end position="234"/>
    </location>
</feature>
<keyword evidence="5" id="KW-0804">Transcription</keyword>
<dbReference type="SMART" id="SM00066">
    <property type="entry name" value="GAL4"/>
    <property type="match status" value="1"/>
</dbReference>
<evidence type="ECO:0000313" key="9">
    <source>
        <dbReference type="EMBL" id="EYE94411.1"/>
    </source>
</evidence>
<dbReference type="CDD" id="cd00067">
    <property type="entry name" value="GAL4"/>
    <property type="match status" value="1"/>
</dbReference>
<dbReference type="GO" id="GO:0000981">
    <property type="term" value="F:DNA-binding transcription factor activity, RNA polymerase II-specific"/>
    <property type="evidence" value="ECO:0007669"/>
    <property type="project" value="InterPro"/>
</dbReference>
<dbReference type="OrthoDB" id="435881at2759"/>
<dbReference type="CDD" id="cd12148">
    <property type="entry name" value="fungal_TF_MHR"/>
    <property type="match status" value="1"/>
</dbReference>
<accession>A0A017SC89</accession>
<dbReference type="HOGENOM" id="CLU_004083_7_3_1"/>
<dbReference type="Pfam" id="PF00172">
    <property type="entry name" value="Zn_clus"/>
    <property type="match status" value="1"/>
</dbReference>
<feature type="domain" description="Zn(2)-C6 fungal-type" evidence="8">
    <location>
        <begin position="54"/>
        <end position="83"/>
    </location>
</feature>
<comment type="subcellular location">
    <subcellularLocation>
        <location evidence="1">Nucleus</location>
    </subcellularLocation>
</comment>
<dbReference type="InterPro" id="IPR001138">
    <property type="entry name" value="Zn2Cys6_DnaBD"/>
</dbReference>
<dbReference type="Pfam" id="PF04082">
    <property type="entry name" value="Fungal_trans"/>
    <property type="match status" value="1"/>
</dbReference>
<dbReference type="Gene3D" id="4.10.240.10">
    <property type="entry name" value="Zn(2)-C6 fungal-type DNA-binding domain"/>
    <property type="match status" value="1"/>
</dbReference>
<proteinExistence type="predicted"/>
<dbReference type="InterPro" id="IPR007219">
    <property type="entry name" value="XnlR_reg_dom"/>
</dbReference>
<gene>
    <name evidence="9" type="ORF">EURHEDRAFT_413212</name>
</gene>
<dbReference type="Proteomes" id="UP000019804">
    <property type="component" value="Unassembled WGS sequence"/>
</dbReference>
<dbReference type="GO" id="GO:0006351">
    <property type="term" value="P:DNA-templated transcription"/>
    <property type="evidence" value="ECO:0007669"/>
    <property type="project" value="InterPro"/>
</dbReference>
<name>A0A017SC89_ASPRC</name>
<feature type="compositionally biased region" description="Acidic residues" evidence="7">
    <location>
        <begin position="214"/>
        <end position="224"/>
    </location>
</feature>
<evidence type="ECO:0000256" key="2">
    <source>
        <dbReference type="ARBA" id="ARBA00022723"/>
    </source>
</evidence>